<name>A0A058Z3U4_FONAL</name>
<protein>
    <submittedName>
        <fullName evidence="2">Uncharacterized protein</fullName>
    </submittedName>
</protein>
<feature type="region of interest" description="Disordered" evidence="1">
    <location>
        <begin position="131"/>
        <end position="159"/>
    </location>
</feature>
<dbReference type="EMBL" id="KB932209">
    <property type="protein sequence ID" value="KCV68197.1"/>
    <property type="molecule type" value="Genomic_DNA"/>
</dbReference>
<organism evidence="2">
    <name type="scientific">Fonticula alba</name>
    <name type="common">Slime mold</name>
    <dbReference type="NCBI Taxonomy" id="691883"/>
    <lineage>
        <taxon>Eukaryota</taxon>
        <taxon>Rotosphaerida</taxon>
        <taxon>Fonticulaceae</taxon>
        <taxon>Fonticula</taxon>
    </lineage>
</organism>
<evidence type="ECO:0000313" key="3">
    <source>
        <dbReference type="Proteomes" id="UP000030693"/>
    </source>
</evidence>
<evidence type="ECO:0000256" key="1">
    <source>
        <dbReference type="SAM" id="MobiDB-lite"/>
    </source>
</evidence>
<accession>A0A058Z3U4</accession>
<dbReference type="RefSeq" id="XP_009497251.1">
    <property type="nucleotide sequence ID" value="XM_009498976.1"/>
</dbReference>
<dbReference type="AlphaFoldDB" id="A0A058Z3U4"/>
<feature type="compositionally biased region" description="Basic and acidic residues" evidence="1">
    <location>
        <begin position="146"/>
        <end position="159"/>
    </location>
</feature>
<dbReference type="GeneID" id="20529851"/>
<dbReference type="Proteomes" id="UP000030693">
    <property type="component" value="Unassembled WGS sequence"/>
</dbReference>
<reference evidence="2" key="1">
    <citation type="submission" date="2013-04" db="EMBL/GenBank/DDBJ databases">
        <title>The Genome Sequence of Fonticula alba ATCC 38817.</title>
        <authorList>
            <consortium name="The Broad Institute Genomics Platform"/>
            <person name="Russ C."/>
            <person name="Cuomo C."/>
            <person name="Burger G."/>
            <person name="Gray M.W."/>
            <person name="Holland P.W.H."/>
            <person name="King N."/>
            <person name="Lang F.B.F."/>
            <person name="Roger A.J."/>
            <person name="Ruiz-Trillo I."/>
            <person name="Brown M."/>
            <person name="Walker B."/>
            <person name="Young S."/>
            <person name="Zeng Q."/>
            <person name="Gargeya S."/>
            <person name="Fitzgerald M."/>
            <person name="Haas B."/>
            <person name="Abouelleil A."/>
            <person name="Allen A.W."/>
            <person name="Alvarado L."/>
            <person name="Arachchi H.M."/>
            <person name="Berlin A.M."/>
            <person name="Chapman S.B."/>
            <person name="Gainer-Dewar J."/>
            <person name="Goldberg J."/>
            <person name="Griggs A."/>
            <person name="Gujja S."/>
            <person name="Hansen M."/>
            <person name="Howarth C."/>
            <person name="Imamovic A."/>
            <person name="Ireland A."/>
            <person name="Larimer J."/>
            <person name="McCowan C."/>
            <person name="Murphy C."/>
            <person name="Pearson M."/>
            <person name="Poon T.W."/>
            <person name="Priest M."/>
            <person name="Roberts A."/>
            <person name="Saif S."/>
            <person name="Shea T."/>
            <person name="Sisk P."/>
            <person name="Sykes S."/>
            <person name="Wortman J."/>
            <person name="Nusbaum C."/>
            <person name="Birren B."/>
        </authorList>
    </citation>
    <scope>NUCLEOTIDE SEQUENCE [LARGE SCALE GENOMIC DNA]</scope>
    <source>
        <strain evidence="2">ATCC 38817</strain>
    </source>
</reference>
<evidence type="ECO:0000313" key="2">
    <source>
        <dbReference type="EMBL" id="KCV68197.1"/>
    </source>
</evidence>
<gene>
    <name evidence="2" type="ORF">H696_05126</name>
</gene>
<sequence>MTASDADPVKMAQDLSSSLEELAGLLAPMMGKPRPGDDRATFSGSLINPDQLSVADTLSIIAIISRSTHLLAQSCLQTAGHSTTDHPSNEALESLVDFTQKLKRHPALAGRLPEFQDPAATEVAASIISNELELPKKRKGASSESADQKRSKKSGDSAE</sequence>
<keyword evidence="3" id="KW-1185">Reference proteome</keyword>
<proteinExistence type="predicted"/>